<evidence type="ECO:0000313" key="5">
    <source>
        <dbReference type="EMBL" id="WQG85908.1"/>
    </source>
</evidence>
<proteinExistence type="predicted"/>
<feature type="domain" description="OmpR/PhoB-type" evidence="4">
    <location>
        <begin position="5"/>
        <end position="104"/>
    </location>
</feature>
<feature type="DNA-binding region" description="OmpR/PhoB-type" evidence="2">
    <location>
        <begin position="5"/>
        <end position="104"/>
    </location>
</feature>
<organism evidence="5 6">
    <name type="scientific">Kangiella aquimarina</name>
    <dbReference type="NCBI Taxonomy" id="261965"/>
    <lineage>
        <taxon>Bacteria</taxon>
        <taxon>Pseudomonadati</taxon>
        <taxon>Pseudomonadota</taxon>
        <taxon>Gammaproteobacteria</taxon>
        <taxon>Kangiellales</taxon>
        <taxon>Kangiellaceae</taxon>
        <taxon>Kangiella</taxon>
    </lineage>
</organism>
<dbReference type="EMBL" id="CP140158">
    <property type="protein sequence ID" value="WQG85908.1"/>
    <property type="molecule type" value="Genomic_DNA"/>
</dbReference>
<evidence type="ECO:0000313" key="6">
    <source>
        <dbReference type="Proteomes" id="UP001324185"/>
    </source>
</evidence>
<dbReference type="CDD" id="cd00383">
    <property type="entry name" value="trans_reg_C"/>
    <property type="match status" value="1"/>
</dbReference>
<evidence type="ECO:0000256" key="3">
    <source>
        <dbReference type="SAM" id="Phobius"/>
    </source>
</evidence>
<keyword evidence="1 2" id="KW-0238">DNA-binding</keyword>
<protein>
    <submittedName>
        <fullName evidence="5">Winged helix-turn-helix domain-containing protein</fullName>
    </submittedName>
</protein>
<dbReference type="InterPro" id="IPR016032">
    <property type="entry name" value="Sig_transdc_resp-reg_C-effctor"/>
</dbReference>
<name>A0ABZ0X6B7_9GAMM</name>
<dbReference type="Gene3D" id="1.10.10.10">
    <property type="entry name" value="Winged helix-like DNA-binding domain superfamily/Winged helix DNA-binding domain"/>
    <property type="match status" value="1"/>
</dbReference>
<dbReference type="Proteomes" id="UP001324185">
    <property type="component" value="Chromosome"/>
</dbReference>
<keyword evidence="3" id="KW-1133">Transmembrane helix</keyword>
<sequence>MPHTERCFNLVDWQVDPALNRLTIDNQSYDLEPRVMQVLVCLYEHAEELVSKDDLLGEVWHGVSITDDAIYCSISKLRKTFRQVEEHRSPQLKTITRQGYMLCLEPAYSILQGDNELRNKSNGHFQYGRRHDDRAPISHNGTNGHSFSISDEIKSEKKAKRLASPAELKTINLRIFVDKQKAGDYQDTVNKHKKLKLVLLILLSLLLVQSIIIVFS</sequence>
<dbReference type="SUPFAM" id="SSF46894">
    <property type="entry name" value="C-terminal effector domain of the bipartite response regulators"/>
    <property type="match status" value="1"/>
</dbReference>
<feature type="transmembrane region" description="Helical" evidence="3">
    <location>
        <begin position="197"/>
        <end position="215"/>
    </location>
</feature>
<dbReference type="RefSeq" id="WP_018623923.1">
    <property type="nucleotide sequence ID" value="NZ_CP140158.1"/>
</dbReference>
<evidence type="ECO:0000256" key="2">
    <source>
        <dbReference type="PROSITE-ProRule" id="PRU01091"/>
    </source>
</evidence>
<dbReference type="PROSITE" id="PS51755">
    <property type="entry name" value="OMPR_PHOB"/>
    <property type="match status" value="1"/>
</dbReference>
<dbReference type="Pfam" id="PF00486">
    <property type="entry name" value="Trans_reg_C"/>
    <property type="match status" value="1"/>
</dbReference>
<reference evidence="5 6" key="1">
    <citation type="submission" date="2023-11" db="EMBL/GenBank/DDBJ databases">
        <title>MicrobeMod: A computational toolkit for identifying prokaryotic methylation and restriction-modification with nanopore sequencing.</title>
        <authorList>
            <person name="Crits-Christoph A."/>
            <person name="Kang S.C."/>
            <person name="Lee H."/>
            <person name="Ostrov N."/>
        </authorList>
    </citation>
    <scope>NUCLEOTIDE SEQUENCE [LARGE SCALE GENOMIC DNA]</scope>
    <source>
        <strain evidence="5 6">DSMZ 16071</strain>
    </source>
</reference>
<dbReference type="InterPro" id="IPR001867">
    <property type="entry name" value="OmpR/PhoB-type_DNA-bd"/>
</dbReference>
<gene>
    <name evidence="5" type="ORF">SR900_03250</name>
</gene>
<accession>A0ABZ0X6B7</accession>
<evidence type="ECO:0000256" key="1">
    <source>
        <dbReference type="ARBA" id="ARBA00023125"/>
    </source>
</evidence>
<dbReference type="InterPro" id="IPR036388">
    <property type="entry name" value="WH-like_DNA-bd_sf"/>
</dbReference>
<keyword evidence="6" id="KW-1185">Reference proteome</keyword>
<evidence type="ECO:0000259" key="4">
    <source>
        <dbReference type="PROSITE" id="PS51755"/>
    </source>
</evidence>
<keyword evidence="3" id="KW-0472">Membrane</keyword>
<keyword evidence="3" id="KW-0812">Transmembrane</keyword>
<dbReference type="SMART" id="SM00862">
    <property type="entry name" value="Trans_reg_C"/>
    <property type="match status" value="1"/>
</dbReference>